<name>A0ABP4XM68_9ACTN</name>
<evidence type="ECO:0000313" key="9">
    <source>
        <dbReference type="EMBL" id="GAA1788219.1"/>
    </source>
</evidence>
<feature type="transmembrane region" description="Helical" evidence="7">
    <location>
        <begin position="80"/>
        <end position="101"/>
    </location>
</feature>
<evidence type="ECO:0000256" key="3">
    <source>
        <dbReference type="ARBA" id="ARBA00022692"/>
    </source>
</evidence>
<evidence type="ECO:0000259" key="8">
    <source>
        <dbReference type="Pfam" id="PF01694"/>
    </source>
</evidence>
<dbReference type="Gene3D" id="1.20.1540.10">
    <property type="entry name" value="Rhomboid-like"/>
    <property type="match status" value="1"/>
</dbReference>
<proteinExistence type="inferred from homology"/>
<dbReference type="PANTHER" id="PTHR43731">
    <property type="entry name" value="RHOMBOID PROTEASE"/>
    <property type="match status" value="1"/>
</dbReference>
<dbReference type="PANTHER" id="PTHR43731:SF14">
    <property type="entry name" value="PRESENILIN-ASSOCIATED RHOMBOID-LIKE PROTEIN, MITOCHONDRIAL"/>
    <property type="match status" value="1"/>
</dbReference>
<feature type="domain" description="Peptidase S54 rhomboid" evidence="8">
    <location>
        <begin position="143"/>
        <end position="274"/>
    </location>
</feature>
<keyword evidence="10" id="KW-1185">Reference proteome</keyword>
<keyword evidence="6 7" id="KW-0472">Membrane</keyword>
<dbReference type="InterPro" id="IPR035952">
    <property type="entry name" value="Rhomboid-like_sf"/>
</dbReference>
<keyword evidence="9" id="KW-0645">Protease</keyword>
<feature type="transmembrane region" description="Helical" evidence="7">
    <location>
        <begin position="208"/>
        <end position="226"/>
    </location>
</feature>
<dbReference type="InterPro" id="IPR050925">
    <property type="entry name" value="Rhomboid_protease_S54"/>
</dbReference>
<feature type="transmembrane region" description="Helical" evidence="7">
    <location>
        <begin position="283"/>
        <end position="306"/>
    </location>
</feature>
<keyword evidence="5 7" id="KW-1133">Transmembrane helix</keyword>
<dbReference type="EMBL" id="BAAALT010000014">
    <property type="protein sequence ID" value="GAA1788219.1"/>
    <property type="molecule type" value="Genomic_DNA"/>
</dbReference>
<evidence type="ECO:0000313" key="10">
    <source>
        <dbReference type="Proteomes" id="UP001500218"/>
    </source>
</evidence>
<evidence type="ECO:0000256" key="4">
    <source>
        <dbReference type="ARBA" id="ARBA00022801"/>
    </source>
</evidence>
<feature type="transmembrane region" description="Helical" evidence="7">
    <location>
        <begin position="184"/>
        <end position="202"/>
    </location>
</feature>
<evidence type="ECO:0000256" key="2">
    <source>
        <dbReference type="ARBA" id="ARBA00009045"/>
    </source>
</evidence>
<organism evidence="9 10">
    <name type="scientific">Luedemannella flava</name>
    <dbReference type="NCBI Taxonomy" id="349316"/>
    <lineage>
        <taxon>Bacteria</taxon>
        <taxon>Bacillati</taxon>
        <taxon>Actinomycetota</taxon>
        <taxon>Actinomycetes</taxon>
        <taxon>Micromonosporales</taxon>
        <taxon>Micromonosporaceae</taxon>
        <taxon>Luedemannella</taxon>
    </lineage>
</organism>
<feature type="transmembrane region" description="Helical" evidence="7">
    <location>
        <begin position="257"/>
        <end position="276"/>
    </location>
</feature>
<evidence type="ECO:0000256" key="6">
    <source>
        <dbReference type="ARBA" id="ARBA00023136"/>
    </source>
</evidence>
<gene>
    <name evidence="9" type="ORF">GCM10009682_07900</name>
</gene>
<evidence type="ECO:0000256" key="1">
    <source>
        <dbReference type="ARBA" id="ARBA00004141"/>
    </source>
</evidence>
<feature type="transmembrane region" description="Helical" evidence="7">
    <location>
        <begin position="233"/>
        <end position="251"/>
    </location>
</feature>
<reference evidence="10" key="1">
    <citation type="journal article" date="2019" name="Int. J. Syst. Evol. Microbiol.">
        <title>The Global Catalogue of Microorganisms (GCM) 10K type strain sequencing project: providing services to taxonomists for standard genome sequencing and annotation.</title>
        <authorList>
            <consortium name="The Broad Institute Genomics Platform"/>
            <consortium name="The Broad Institute Genome Sequencing Center for Infectious Disease"/>
            <person name="Wu L."/>
            <person name="Ma J."/>
        </authorList>
    </citation>
    <scope>NUCLEOTIDE SEQUENCE [LARGE SCALE GENOMIC DNA]</scope>
    <source>
        <strain evidence="10">JCM 13250</strain>
    </source>
</reference>
<comment type="similarity">
    <text evidence="2">Belongs to the peptidase S54 family.</text>
</comment>
<comment type="subcellular location">
    <subcellularLocation>
        <location evidence="1">Membrane</location>
        <topology evidence="1">Multi-pass membrane protein</topology>
    </subcellularLocation>
</comment>
<evidence type="ECO:0000256" key="5">
    <source>
        <dbReference type="ARBA" id="ARBA00022989"/>
    </source>
</evidence>
<dbReference type="SUPFAM" id="SSF144091">
    <property type="entry name" value="Rhomboid-like"/>
    <property type="match status" value="1"/>
</dbReference>
<accession>A0ABP4XM68</accession>
<dbReference type="Proteomes" id="UP001500218">
    <property type="component" value="Unassembled WGS sequence"/>
</dbReference>
<dbReference type="Pfam" id="PF01694">
    <property type="entry name" value="Rhomboid"/>
    <property type="match status" value="1"/>
</dbReference>
<keyword evidence="4" id="KW-0378">Hydrolase</keyword>
<dbReference type="RefSeq" id="WP_344126307.1">
    <property type="nucleotide sequence ID" value="NZ_BAAALT010000014.1"/>
</dbReference>
<dbReference type="GO" id="GO:0006508">
    <property type="term" value="P:proteolysis"/>
    <property type="evidence" value="ECO:0007669"/>
    <property type="project" value="UniProtKB-KW"/>
</dbReference>
<dbReference type="GO" id="GO:0008233">
    <property type="term" value="F:peptidase activity"/>
    <property type="evidence" value="ECO:0007669"/>
    <property type="project" value="UniProtKB-KW"/>
</dbReference>
<evidence type="ECO:0000256" key="7">
    <source>
        <dbReference type="SAM" id="Phobius"/>
    </source>
</evidence>
<dbReference type="InterPro" id="IPR022764">
    <property type="entry name" value="Peptidase_S54_rhomboid_dom"/>
</dbReference>
<protein>
    <submittedName>
        <fullName evidence="9">Rhomboid family intramembrane serine protease</fullName>
    </submittedName>
</protein>
<sequence length="309" mass="32573">MTQVPPPVAAPVCYRHPGRETYVRCVRCDRPICPDCMNEASVGFQCPECVAEGRRTQRPARTAFGGSGVGEEGYVTKTLVALNVLMALLSIASAGGLGQYLGNGLLGGSTKLTLWGAVHGLDIYRYGEGGPVAYTVPAGVADGDFYRLFTAMFLHYGIVHLLLNMWALWIFGRALEAALGPLRFLALYLLAGLGGNVAAYVFSPEAYSAGASTAIYGLFGALFVVLKRLRRDTSSLIPIIVINLIFTFTAAGTISVAGHIGGLVVGTLVAFALAYAPREKRTLLQVAAIGATTLLLAALTVVQTVALNS</sequence>
<keyword evidence="3 7" id="KW-0812">Transmembrane</keyword>
<comment type="caution">
    <text evidence="9">The sequence shown here is derived from an EMBL/GenBank/DDBJ whole genome shotgun (WGS) entry which is preliminary data.</text>
</comment>
<feature type="transmembrane region" description="Helical" evidence="7">
    <location>
        <begin position="153"/>
        <end position="172"/>
    </location>
</feature>